<protein>
    <submittedName>
        <fullName evidence="2">Uncharacterized protein</fullName>
    </submittedName>
</protein>
<sequence length="81" mass="8639">MADAGTTANTATPKPCVVHVLPPPPPPPPAPGDRPLQQNFPSHIAIHAVLYHISCLILTSPSRHPITVITRSLPAWNVQQS</sequence>
<dbReference type="Proteomes" id="UP000324222">
    <property type="component" value="Unassembled WGS sequence"/>
</dbReference>
<dbReference type="EMBL" id="VSRR010008299">
    <property type="protein sequence ID" value="MPC48471.1"/>
    <property type="molecule type" value="Genomic_DNA"/>
</dbReference>
<gene>
    <name evidence="2" type="ORF">E2C01_042244</name>
</gene>
<reference evidence="2 3" key="1">
    <citation type="submission" date="2019-05" db="EMBL/GenBank/DDBJ databases">
        <title>Another draft genome of Portunus trituberculatus and its Hox gene families provides insights of decapod evolution.</title>
        <authorList>
            <person name="Jeong J.-H."/>
            <person name="Song I."/>
            <person name="Kim S."/>
            <person name="Choi T."/>
            <person name="Kim D."/>
            <person name="Ryu S."/>
            <person name="Kim W."/>
        </authorList>
    </citation>
    <scope>NUCLEOTIDE SEQUENCE [LARGE SCALE GENOMIC DNA]</scope>
    <source>
        <tissue evidence="2">Muscle</tissue>
    </source>
</reference>
<evidence type="ECO:0000313" key="3">
    <source>
        <dbReference type="Proteomes" id="UP000324222"/>
    </source>
</evidence>
<comment type="caution">
    <text evidence="2">The sequence shown here is derived from an EMBL/GenBank/DDBJ whole genome shotgun (WGS) entry which is preliminary data.</text>
</comment>
<feature type="compositionally biased region" description="Pro residues" evidence="1">
    <location>
        <begin position="21"/>
        <end position="32"/>
    </location>
</feature>
<keyword evidence="3" id="KW-1185">Reference proteome</keyword>
<dbReference type="AlphaFoldDB" id="A0A5B7FLY4"/>
<name>A0A5B7FLY4_PORTR</name>
<evidence type="ECO:0000313" key="2">
    <source>
        <dbReference type="EMBL" id="MPC48471.1"/>
    </source>
</evidence>
<evidence type="ECO:0000256" key="1">
    <source>
        <dbReference type="SAM" id="MobiDB-lite"/>
    </source>
</evidence>
<feature type="compositionally biased region" description="Polar residues" evidence="1">
    <location>
        <begin position="1"/>
        <end position="12"/>
    </location>
</feature>
<feature type="region of interest" description="Disordered" evidence="1">
    <location>
        <begin position="1"/>
        <end position="38"/>
    </location>
</feature>
<proteinExistence type="predicted"/>
<organism evidence="2 3">
    <name type="scientific">Portunus trituberculatus</name>
    <name type="common">Swimming crab</name>
    <name type="synonym">Neptunus trituberculatus</name>
    <dbReference type="NCBI Taxonomy" id="210409"/>
    <lineage>
        <taxon>Eukaryota</taxon>
        <taxon>Metazoa</taxon>
        <taxon>Ecdysozoa</taxon>
        <taxon>Arthropoda</taxon>
        <taxon>Crustacea</taxon>
        <taxon>Multicrustacea</taxon>
        <taxon>Malacostraca</taxon>
        <taxon>Eumalacostraca</taxon>
        <taxon>Eucarida</taxon>
        <taxon>Decapoda</taxon>
        <taxon>Pleocyemata</taxon>
        <taxon>Brachyura</taxon>
        <taxon>Eubrachyura</taxon>
        <taxon>Portunoidea</taxon>
        <taxon>Portunidae</taxon>
        <taxon>Portuninae</taxon>
        <taxon>Portunus</taxon>
    </lineage>
</organism>
<accession>A0A5B7FLY4</accession>